<evidence type="ECO:0000256" key="2">
    <source>
        <dbReference type="SAM" id="Phobius"/>
    </source>
</evidence>
<dbReference type="Proteomes" id="UP000001968">
    <property type="component" value="Chromosome"/>
</dbReference>
<evidence type="ECO:0000259" key="3">
    <source>
        <dbReference type="PROSITE" id="PS51272"/>
    </source>
</evidence>
<dbReference type="InterPro" id="IPR051465">
    <property type="entry name" value="Cell_Envelope_Struct_Comp"/>
</dbReference>
<evidence type="ECO:0000256" key="1">
    <source>
        <dbReference type="ARBA" id="ARBA00022737"/>
    </source>
</evidence>
<reference evidence="5" key="1">
    <citation type="journal article" date="2010" name="Environ. Microbiol.">
        <title>The genome of Syntrophomonas wolfei: new insights into syntrophic metabolism and biohydrogen production.</title>
        <authorList>
            <person name="Sieber J.R."/>
            <person name="Sims D.R."/>
            <person name="Han C."/>
            <person name="Kim E."/>
            <person name="Lykidis A."/>
            <person name="Lapidus A.L."/>
            <person name="McDonnald E."/>
            <person name="Rohlin L."/>
            <person name="Culley D.E."/>
            <person name="Gunsalus R."/>
            <person name="McInerney M.J."/>
        </authorList>
    </citation>
    <scope>NUCLEOTIDE SEQUENCE [LARGE SCALE GENOMIC DNA]</scope>
    <source>
        <strain evidence="5">DSM 2245B / Goettingen</strain>
    </source>
</reference>
<feature type="transmembrane region" description="Helical" evidence="2">
    <location>
        <begin position="12"/>
        <end position="32"/>
    </location>
</feature>
<sequence length="625" mass="68662">MQYIKSGFEPDVKIRGIMLGILILLFCFMGLFNCEWAIAKSDSSEAATELVVVLNDNGVASELNKYTIDELKSMPQVEREYSSIDSMPAPVFTAGKGIDLETFLISQGIEINSISYIKFYATDDLVKKIDRYTLLERNAYYYPKIVESWDNYWDENAHCYKDNEIVTQGAIPVKAMLAISSSQERFLSTPDWSNLDSASCLRLCLGQASPEECINMNFVKWINKIEVFGKLHSGGGASPLNPKVTLSSPAVNASYQAGDKVDIRGTVENHSSLSLSISDPDGYEIYTVFDIEVSDGKFSKEYDIKKDAIPGNYSIEIGPELGSNLSSKLTFLVTGAPAITANITLITPQAGQIFKPQDKVIISGTVHGLDSAILKITAPDKQCIYSSNIDKSGEFSREFTLPREVEAGDYSIQFVAPELKQDCSRVFKVAKLEEKKPESKVDFSKQVINVAPYSSFNDIDKHWAGERIKQLLARGAISGYPDGSFKPDSGITRAEFTTVLVKAFNLSNLKGKVFIDTNGHWAQNYIAIATTAGIVGGYNDSTFGPDDPITREQMAVMVVKAAGLTPVTEENSFHDSYNIAEWARRAVATAVKSQVIKGYPDNSFKPLGNASRAEAVTVIAMALKL</sequence>
<dbReference type="eggNOG" id="COG2041">
    <property type="taxonomic scope" value="Bacteria"/>
</dbReference>
<keyword evidence="2" id="KW-0472">Membrane</keyword>
<keyword evidence="5" id="KW-1185">Reference proteome</keyword>
<feature type="domain" description="SLH" evidence="3">
    <location>
        <begin position="451"/>
        <end position="508"/>
    </location>
</feature>
<name>Q0AVG8_SYNWW</name>
<dbReference type="HOGENOM" id="CLU_525735_0_0_9"/>
<feature type="domain" description="SLH" evidence="3">
    <location>
        <begin position="509"/>
        <end position="572"/>
    </location>
</feature>
<dbReference type="OrthoDB" id="2112962at2"/>
<keyword evidence="2" id="KW-1133">Transmembrane helix</keyword>
<feature type="domain" description="SLH" evidence="3">
    <location>
        <begin position="573"/>
        <end position="625"/>
    </location>
</feature>
<dbReference type="PANTHER" id="PTHR43308:SF5">
    <property type="entry name" value="S-LAYER PROTEIN _ PEPTIDOGLYCAN ENDO-BETA-N-ACETYLGLUCOSAMINIDASE"/>
    <property type="match status" value="1"/>
</dbReference>
<gene>
    <name evidence="4" type="ordered locus">Swol_1991</name>
</gene>
<dbReference type="EMBL" id="CP000448">
    <property type="protein sequence ID" value="ABI69286.1"/>
    <property type="molecule type" value="Genomic_DNA"/>
</dbReference>
<organism evidence="4 5">
    <name type="scientific">Syntrophomonas wolfei subsp. wolfei (strain DSM 2245B / Goettingen)</name>
    <dbReference type="NCBI Taxonomy" id="335541"/>
    <lineage>
        <taxon>Bacteria</taxon>
        <taxon>Bacillati</taxon>
        <taxon>Bacillota</taxon>
        <taxon>Clostridia</taxon>
        <taxon>Eubacteriales</taxon>
        <taxon>Syntrophomonadaceae</taxon>
        <taxon>Syntrophomonas</taxon>
    </lineage>
</organism>
<keyword evidence="1" id="KW-0677">Repeat</keyword>
<dbReference type="AlphaFoldDB" id="Q0AVG8"/>
<dbReference type="InterPro" id="IPR001119">
    <property type="entry name" value="SLH_dom"/>
</dbReference>
<dbReference type="RefSeq" id="WP_011641378.1">
    <property type="nucleotide sequence ID" value="NC_008346.1"/>
</dbReference>
<dbReference type="KEGG" id="swo:Swol_1991"/>
<dbReference type="STRING" id="335541.Swol_1991"/>
<evidence type="ECO:0000313" key="4">
    <source>
        <dbReference type="EMBL" id="ABI69286.1"/>
    </source>
</evidence>
<protein>
    <recommendedName>
        <fullName evidence="3">SLH domain-containing protein</fullName>
    </recommendedName>
</protein>
<dbReference type="Pfam" id="PF00395">
    <property type="entry name" value="SLH"/>
    <property type="match status" value="3"/>
</dbReference>
<accession>Q0AVG8</accession>
<proteinExistence type="predicted"/>
<dbReference type="PROSITE" id="PS51272">
    <property type="entry name" value="SLH"/>
    <property type="match status" value="3"/>
</dbReference>
<evidence type="ECO:0000313" key="5">
    <source>
        <dbReference type="Proteomes" id="UP000001968"/>
    </source>
</evidence>
<dbReference type="eggNOG" id="COG5492">
    <property type="taxonomic scope" value="Bacteria"/>
</dbReference>
<keyword evidence="2" id="KW-0812">Transmembrane</keyword>
<dbReference type="PANTHER" id="PTHR43308">
    <property type="entry name" value="OUTER MEMBRANE PROTEIN ALPHA-RELATED"/>
    <property type="match status" value="1"/>
</dbReference>